<sequence>MKENREKLSTAAKYKKNFIISKLKEMDECHINRIYAFMQGCNGNPVK</sequence>
<accession>A0A8S5T063</accession>
<name>A0A8S5T063_9CAUD</name>
<organism evidence="1">
    <name type="scientific">Siphoviridae sp. ctL4w2</name>
    <dbReference type="NCBI Taxonomy" id="2827844"/>
    <lineage>
        <taxon>Viruses</taxon>
        <taxon>Duplodnaviria</taxon>
        <taxon>Heunggongvirae</taxon>
        <taxon>Uroviricota</taxon>
        <taxon>Caudoviricetes</taxon>
    </lineage>
</organism>
<protein>
    <submittedName>
        <fullName evidence="1">Uncharacterized protein</fullName>
    </submittedName>
</protein>
<evidence type="ECO:0000313" key="1">
    <source>
        <dbReference type="EMBL" id="DAF56170.1"/>
    </source>
</evidence>
<reference evidence="1" key="1">
    <citation type="journal article" date="2021" name="Proc. Natl. Acad. Sci. U.S.A.">
        <title>A Catalog of Tens of Thousands of Viruses from Human Metagenomes Reveals Hidden Associations with Chronic Diseases.</title>
        <authorList>
            <person name="Tisza M.J."/>
            <person name="Buck C.B."/>
        </authorList>
    </citation>
    <scope>NUCLEOTIDE SEQUENCE</scope>
    <source>
        <strain evidence="1">CtL4w2</strain>
    </source>
</reference>
<dbReference type="EMBL" id="BK032709">
    <property type="protein sequence ID" value="DAF56170.1"/>
    <property type="molecule type" value="Genomic_DNA"/>
</dbReference>
<proteinExistence type="predicted"/>